<gene>
    <name evidence="1" type="ORF">GCM10008096_04210</name>
</gene>
<evidence type="ECO:0000313" key="2">
    <source>
        <dbReference type="Proteomes" id="UP000642819"/>
    </source>
</evidence>
<organism evidence="1 2">
    <name type="scientific">Zhihengliuella salsuginis</name>
    <dbReference type="NCBI Taxonomy" id="578222"/>
    <lineage>
        <taxon>Bacteria</taxon>
        <taxon>Bacillati</taxon>
        <taxon>Actinomycetota</taxon>
        <taxon>Actinomycetes</taxon>
        <taxon>Micrococcales</taxon>
        <taxon>Micrococcaceae</taxon>
        <taxon>Zhihengliuella</taxon>
    </lineage>
</organism>
<dbReference type="EMBL" id="BMXK01000001">
    <property type="protein sequence ID" value="GHD00653.1"/>
    <property type="molecule type" value="Genomic_DNA"/>
</dbReference>
<proteinExistence type="predicted"/>
<dbReference type="Proteomes" id="UP000642819">
    <property type="component" value="Unassembled WGS sequence"/>
</dbReference>
<name>A0ABQ3GBW4_9MICC</name>
<reference evidence="2" key="1">
    <citation type="journal article" date="2019" name="Int. J. Syst. Evol. Microbiol.">
        <title>The Global Catalogue of Microorganisms (GCM) 10K type strain sequencing project: providing services to taxonomists for standard genome sequencing and annotation.</title>
        <authorList>
            <consortium name="The Broad Institute Genomics Platform"/>
            <consortium name="The Broad Institute Genome Sequencing Center for Infectious Disease"/>
            <person name="Wu L."/>
            <person name="Ma J."/>
        </authorList>
    </citation>
    <scope>NUCLEOTIDE SEQUENCE [LARGE SCALE GENOMIC DNA]</scope>
    <source>
        <strain evidence="2">KCTC 19466</strain>
    </source>
</reference>
<evidence type="ECO:0000313" key="1">
    <source>
        <dbReference type="EMBL" id="GHD00653.1"/>
    </source>
</evidence>
<comment type="caution">
    <text evidence="1">The sequence shown here is derived from an EMBL/GenBank/DDBJ whole genome shotgun (WGS) entry which is preliminary data.</text>
</comment>
<keyword evidence="2" id="KW-1185">Reference proteome</keyword>
<dbReference type="RefSeq" id="WP_189348430.1">
    <property type="nucleotide sequence ID" value="NZ_BMXK01000001.1"/>
</dbReference>
<sequence>MSENRIADIGAAAHDELNRLLGTSLGIAREQLEAHGVFLPFAVGLTAEENDEGEMRLLAVQPPEDSEDPEADIDADVMMTDLISLLSEQKADFRAVAMISDVTMLESGADAIHAAAEHELGGAVAVVQSYTAPSPEEEDPTWSFGEPATEASELKIWA</sequence>
<accession>A0ABQ3GBW4</accession>
<protein>
    <submittedName>
        <fullName evidence="1">Uncharacterized protein</fullName>
    </submittedName>
</protein>